<keyword evidence="1" id="KW-1133">Transmembrane helix</keyword>
<evidence type="ECO:0000313" key="2">
    <source>
        <dbReference type="EMBL" id="AXR86322.1"/>
    </source>
</evidence>
<dbReference type="GeneID" id="38287499"/>
<dbReference type="AlphaFoldDB" id="A0A346PZZ6"/>
<keyword evidence="1" id="KW-0812">Transmembrane</keyword>
<keyword evidence="1" id="KW-0472">Membrane</keyword>
<keyword evidence="2" id="KW-0261">Viral envelope protein</keyword>
<keyword evidence="2" id="KW-0934">Plastid</keyword>
<sequence>MVQIEMILYDRISGNDLLMLRLTHFEQTFYFFFFPRIFFIGIKQLRNR</sequence>
<protein>
    <submittedName>
        <fullName evidence="2">Chloroplast envelope protein</fullName>
    </submittedName>
</protein>
<organism evidence="2">
    <name type="scientific">Pinus morrisonicola</name>
    <dbReference type="NCBI Taxonomy" id="139307"/>
    <lineage>
        <taxon>Eukaryota</taxon>
        <taxon>Viridiplantae</taxon>
        <taxon>Streptophyta</taxon>
        <taxon>Embryophyta</taxon>
        <taxon>Tracheophyta</taxon>
        <taxon>Spermatophyta</taxon>
        <taxon>Pinopsida</taxon>
        <taxon>Pinidae</taxon>
        <taxon>Conifers I</taxon>
        <taxon>Pinales</taxon>
        <taxon>Pinaceae</taxon>
        <taxon>Pinus</taxon>
        <taxon>Pinus subgen. Strobus</taxon>
    </lineage>
</organism>
<name>A0A346PZZ6_9CONI</name>
<accession>A0A346PZZ6</accession>
<keyword evidence="2" id="KW-0946">Virion</keyword>
<dbReference type="EMBL" id="MG897305">
    <property type="protein sequence ID" value="AXR86322.1"/>
    <property type="molecule type" value="Genomic_DNA"/>
</dbReference>
<feature type="transmembrane region" description="Helical" evidence="1">
    <location>
        <begin position="28"/>
        <end position="45"/>
    </location>
</feature>
<reference evidence="2" key="1">
    <citation type="submission" date="2018-02" db="EMBL/GenBank/DDBJ databases">
        <title>The complete chloroplast genome of Pinus morrisonicola.</title>
        <authorList>
            <person name="Zeb U."/>
            <person name="Li Z."/>
        </authorList>
    </citation>
    <scope>NUCLEOTIDE SEQUENCE</scope>
</reference>
<dbReference type="RefSeq" id="YP_009524337.1">
    <property type="nucleotide sequence ID" value="NC_039616.1"/>
</dbReference>
<evidence type="ECO:0000256" key="1">
    <source>
        <dbReference type="SAM" id="Phobius"/>
    </source>
</evidence>
<gene>
    <name evidence="2" type="primary">ycf10</name>
</gene>
<keyword evidence="2" id="KW-0150">Chloroplast</keyword>
<geneLocation type="chloroplast" evidence="2"/>
<proteinExistence type="predicted"/>